<accession>A0A0Q9WGU0</accession>
<dbReference type="eggNOG" id="ENOG502TDW3">
    <property type="taxonomic scope" value="Eukaryota"/>
</dbReference>
<feature type="region of interest" description="Disordered" evidence="1">
    <location>
        <begin position="267"/>
        <end position="286"/>
    </location>
</feature>
<dbReference type="Proteomes" id="UP000008792">
    <property type="component" value="Unassembled WGS sequence"/>
</dbReference>
<reference evidence="2 3" key="1">
    <citation type="journal article" date="2007" name="Nature">
        <title>Evolution of genes and genomes on the Drosophila phylogeny.</title>
        <authorList>
            <consortium name="Drosophila 12 Genomes Consortium"/>
            <person name="Clark A.G."/>
            <person name="Eisen M.B."/>
            <person name="Smith D.R."/>
            <person name="Bergman C.M."/>
            <person name="Oliver B."/>
            <person name="Markow T.A."/>
            <person name="Kaufman T.C."/>
            <person name="Kellis M."/>
            <person name="Gelbart W."/>
            <person name="Iyer V.N."/>
            <person name="Pollard D.A."/>
            <person name="Sackton T.B."/>
            <person name="Larracuente A.M."/>
            <person name="Singh N.D."/>
            <person name="Abad J.P."/>
            <person name="Abt D.N."/>
            <person name="Adryan B."/>
            <person name="Aguade M."/>
            <person name="Akashi H."/>
            <person name="Anderson W.W."/>
            <person name="Aquadro C.F."/>
            <person name="Ardell D.H."/>
            <person name="Arguello R."/>
            <person name="Artieri C.G."/>
            <person name="Barbash D.A."/>
            <person name="Barker D."/>
            <person name="Barsanti P."/>
            <person name="Batterham P."/>
            <person name="Batzoglou S."/>
            <person name="Begun D."/>
            <person name="Bhutkar A."/>
            <person name="Blanco E."/>
            <person name="Bosak S.A."/>
            <person name="Bradley R.K."/>
            <person name="Brand A.D."/>
            <person name="Brent M.R."/>
            <person name="Brooks A.N."/>
            <person name="Brown R.H."/>
            <person name="Butlin R.K."/>
            <person name="Caggese C."/>
            <person name="Calvi B.R."/>
            <person name="Bernardo de Carvalho A."/>
            <person name="Caspi A."/>
            <person name="Castrezana S."/>
            <person name="Celniker S.E."/>
            <person name="Chang J.L."/>
            <person name="Chapple C."/>
            <person name="Chatterji S."/>
            <person name="Chinwalla A."/>
            <person name="Civetta A."/>
            <person name="Clifton S.W."/>
            <person name="Comeron J.M."/>
            <person name="Costello J.C."/>
            <person name="Coyne J.A."/>
            <person name="Daub J."/>
            <person name="David R.G."/>
            <person name="Delcher A.L."/>
            <person name="Delehaunty K."/>
            <person name="Do C.B."/>
            <person name="Ebling H."/>
            <person name="Edwards K."/>
            <person name="Eickbush T."/>
            <person name="Evans J.D."/>
            <person name="Filipski A."/>
            <person name="Findeiss S."/>
            <person name="Freyhult E."/>
            <person name="Fulton L."/>
            <person name="Fulton R."/>
            <person name="Garcia A.C."/>
            <person name="Gardiner A."/>
            <person name="Garfield D.A."/>
            <person name="Garvin B.E."/>
            <person name="Gibson G."/>
            <person name="Gilbert D."/>
            <person name="Gnerre S."/>
            <person name="Godfrey J."/>
            <person name="Good R."/>
            <person name="Gotea V."/>
            <person name="Gravely B."/>
            <person name="Greenberg A.J."/>
            <person name="Griffiths-Jones S."/>
            <person name="Gross S."/>
            <person name="Guigo R."/>
            <person name="Gustafson E.A."/>
            <person name="Haerty W."/>
            <person name="Hahn M.W."/>
            <person name="Halligan D.L."/>
            <person name="Halpern A.L."/>
            <person name="Halter G.M."/>
            <person name="Han M.V."/>
            <person name="Heger A."/>
            <person name="Hillier L."/>
            <person name="Hinrichs A.S."/>
            <person name="Holmes I."/>
            <person name="Hoskins R.A."/>
            <person name="Hubisz M.J."/>
            <person name="Hultmark D."/>
            <person name="Huntley M.A."/>
            <person name="Jaffe D.B."/>
            <person name="Jagadeeshan S."/>
            <person name="Jeck W.R."/>
            <person name="Johnson J."/>
            <person name="Jones C.D."/>
            <person name="Jordan W.C."/>
            <person name="Karpen G.H."/>
            <person name="Kataoka E."/>
            <person name="Keightley P.D."/>
            <person name="Kheradpour P."/>
            <person name="Kirkness E.F."/>
            <person name="Koerich L.B."/>
            <person name="Kristiansen K."/>
            <person name="Kudrna D."/>
            <person name="Kulathinal R.J."/>
            <person name="Kumar S."/>
            <person name="Kwok R."/>
            <person name="Lander E."/>
            <person name="Langley C.H."/>
            <person name="Lapoint R."/>
            <person name="Lazzaro B.P."/>
            <person name="Lee S.J."/>
            <person name="Levesque L."/>
            <person name="Li R."/>
            <person name="Lin C.F."/>
            <person name="Lin M.F."/>
            <person name="Lindblad-Toh K."/>
            <person name="Llopart A."/>
            <person name="Long M."/>
            <person name="Low L."/>
            <person name="Lozovsky E."/>
            <person name="Lu J."/>
            <person name="Luo M."/>
            <person name="Machado C.A."/>
            <person name="Makalowski W."/>
            <person name="Marzo M."/>
            <person name="Matsuda M."/>
            <person name="Matzkin L."/>
            <person name="McAllister B."/>
            <person name="McBride C.S."/>
            <person name="McKernan B."/>
            <person name="McKernan K."/>
            <person name="Mendez-Lago M."/>
            <person name="Minx P."/>
            <person name="Mollenhauer M.U."/>
            <person name="Montooth K."/>
            <person name="Mount S.M."/>
            <person name="Mu X."/>
            <person name="Myers E."/>
            <person name="Negre B."/>
            <person name="Newfeld S."/>
            <person name="Nielsen R."/>
            <person name="Noor M.A."/>
            <person name="O'Grady P."/>
            <person name="Pachter L."/>
            <person name="Papaceit M."/>
            <person name="Parisi M.J."/>
            <person name="Parisi M."/>
            <person name="Parts L."/>
            <person name="Pedersen J.S."/>
            <person name="Pesole G."/>
            <person name="Phillippy A.M."/>
            <person name="Ponting C.P."/>
            <person name="Pop M."/>
            <person name="Porcelli D."/>
            <person name="Powell J.R."/>
            <person name="Prohaska S."/>
            <person name="Pruitt K."/>
            <person name="Puig M."/>
            <person name="Quesneville H."/>
            <person name="Ram K.R."/>
            <person name="Rand D."/>
            <person name="Rasmussen M.D."/>
            <person name="Reed L.K."/>
            <person name="Reenan R."/>
            <person name="Reily A."/>
            <person name="Remington K.A."/>
            <person name="Rieger T.T."/>
            <person name="Ritchie M.G."/>
            <person name="Robin C."/>
            <person name="Rogers Y.H."/>
            <person name="Rohde C."/>
            <person name="Rozas J."/>
            <person name="Rubenfield M.J."/>
            <person name="Ruiz A."/>
            <person name="Russo S."/>
            <person name="Salzberg S.L."/>
            <person name="Sanchez-Gracia A."/>
            <person name="Saranga D.J."/>
            <person name="Sato H."/>
            <person name="Schaeffer S.W."/>
            <person name="Schatz M.C."/>
            <person name="Schlenke T."/>
            <person name="Schwartz R."/>
            <person name="Segarra C."/>
            <person name="Singh R.S."/>
            <person name="Sirot L."/>
            <person name="Sirota M."/>
            <person name="Sisneros N.B."/>
            <person name="Smith C.D."/>
            <person name="Smith T.F."/>
            <person name="Spieth J."/>
            <person name="Stage D.E."/>
            <person name="Stark A."/>
            <person name="Stephan W."/>
            <person name="Strausberg R.L."/>
            <person name="Strempel S."/>
            <person name="Sturgill D."/>
            <person name="Sutton G."/>
            <person name="Sutton G.G."/>
            <person name="Tao W."/>
            <person name="Teichmann S."/>
            <person name="Tobari Y.N."/>
            <person name="Tomimura Y."/>
            <person name="Tsolas J.M."/>
            <person name="Valente V.L."/>
            <person name="Venter E."/>
            <person name="Venter J.C."/>
            <person name="Vicario S."/>
            <person name="Vieira F.G."/>
            <person name="Vilella A.J."/>
            <person name="Villasante A."/>
            <person name="Walenz B."/>
            <person name="Wang J."/>
            <person name="Wasserman M."/>
            <person name="Watts T."/>
            <person name="Wilson D."/>
            <person name="Wilson R.K."/>
            <person name="Wing R.A."/>
            <person name="Wolfner M.F."/>
            <person name="Wong A."/>
            <person name="Wong G.K."/>
            <person name="Wu C.I."/>
            <person name="Wu G."/>
            <person name="Yamamoto D."/>
            <person name="Yang H.P."/>
            <person name="Yang S.P."/>
            <person name="Yorke J.A."/>
            <person name="Yoshida K."/>
            <person name="Zdobnov E."/>
            <person name="Zhang P."/>
            <person name="Zhang Y."/>
            <person name="Zimin A.V."/>
            <person name="Baldwin J."/>
            <person name="Abdouelleil A."/>
            <person name="Abdulkadir J."/>
            <person name="Abebe A."/>
            <person name="Abera B."/>
            <person name="Abreu J."/>
            <person name="Acer S.C."/>
            <person name="Aftuck L."/>
            <person name="Alexander A."/>
            <person name="An P."/>
            <person name="Anderson E."/>
            <person name="Anderson S."/>
            <person name="Arachi H."/>
            <person name="Azer M."/>
            <person name="Bachantsang P."/>
            <person name="Barry A."/>
            <person name="Bayul T."/>
            <person name="Berlin A."/>
            <person name="Bessette D."/>
            <person name="Bloom T."/>
            <person name="Blye J."/>
            <person name="Boguslavskiy L."/>
            <person name="Bonnet C."/>
            <person name="Boukhgalter B."/>
            <person name="Bourzgui I."/>
            <person name="Brown A."/>
            <person name="Cahill P."/>
            <person name="Channer S."/>
            <person name="Cheshatsang Y."/>
            <person name="Chuda L."/>
            <person name="Citroen M."/>
            <person name="Collymore A."/>
            <person name="Cooke P."/>
            <person name="Costello M."/>
            <person name="D'Aco K."/>
            <person name="Daza R."/>
            <person name="De Haan G."/>
            <person name="DeGray S."/>
            <person name="DeMaso C."/>
            <person name="Dhargay N."/>
            <person name="Dooley K."/>
            <person name="Dooley E."/>
            <person name="Doricent M."/>
            <person name="Dorje P."/>
            <person name="Dorjee K."/>
            <person name="Dupes A."/>
            <person name="Elong R."/>
            <person name="Falk J."/>
            <person name="Farina A."/>
            <person name="Faro S."/>
            <person name="Ferguson D."/>
            <person name="Fisher S."/>
            <person name="Foley C.D."/>
            <person name="Franke A."/>
            <person name="Friedrich D."/>
            <person name="Gadbois L."/>
            <person name="Gearin G."/>
            <person name="Gearin C.R."/>
            <person name="Giannoukos G."/>
            <person name="Goode T."/>
            <person name="Graham J."/>
            <person name="Grandbois E."/>
            <person name="Grewal S."/>
            <person name="Gyaltsen K."/>
            <person name="Hafez N."/>
            <person name="Hagos B."/>
            <person name="Hall J."/>
            <person name="Henson C."/>
            <person name="Hollinger A."/>
            <person name="Honan T."/>
            <person name="Huard M.D."/>
            <person name="Hughes L."/>
            <person name="Hurhula B."/>
            <person name="Husby M.E."/>
            <person name="Kamat A."/>
            <person name="Kanga B."/>
            <person name="Kashin S."/>
            <person name="Khazanovich D."/>
            <person name="Kisner P."/>
            <person name="Lance K."/>
            <person name="Lara M."/>
            <person name="Lee W."/>
            <person name="Lennon N."/>
            <person name="Letendre F."/>
            <person name="LeVine R."/>
            <person name="Lipovsky A."/>
            <person name="Liu X."/>
            <person name="Liu J."/>
            <person name="Liu S."/>
            <person name="Lokyitsang T."/>
            <person name="Lokyitsang Y."/>
            <person name="Lubonja R."/>
            <person name="Lui A."/>
            <person name="MacDonald P."/>
            <person name="Magnisalis V."/>
            <person name="Maru K."/>
            <person name="Matthews C."/>
            <person name="McCusker W."/>
            <person name="McDonough S."/>
            <person name="Mehta T."/>
            <person name="Meldrim J."/>
            <person name="Meneus L."/>
            <person name="Mihai O."/>
            <person name="Mihalev A."/>
            <person name="Mihova T."/>
            <person name="Mittelman R."/>
            <person name="Mlenga V."/>
            <person name="Montmayeur A."/>
            <person name="Mulrain L."/>
            <person name="Navidi A."/>
            <person name="Naylor J."/>
            <person name="Negash T."/>
            <person name="Nguyen T."/>
            <person name="Nguyen N."/>
            <person name="Nicol R."/>
            <person name="Norbu C."/>
            <person name="Norbu N."/>
            <person name="Novod N."/>
            <person name="O'Neill B."/>
            <person name="Osman S."/>
            <person name="Markiewicz E."/>
            <person name="Oyono O.L."/>
            <person name="Patti C."/>
            <person name="Phunkhang P."/>
            <person name="Pierre F."/>
            <person name="Priest M."/>
            <person name="Raghuraman S."/>
            <person name="Rege F."/>
            <person name="Reyes R."/>
            <person name="Rise C."/>
            <person name="Rogov P."/>
            <person name="Ross K."/>
            <person name="Ryan E."/>
            <person name="Settipalli S."/>
            <person name="Shea T."/>
            <person name="Sherpa N."/>
            <person name="Shi L."/>
            <person name="Shih D."/>
            <person name="Sparrow T."/>
            <person name="Spaulding J."/>
            <person name="Stalker J."/>
            <person name="Stange-Thomann N."/>
            <person name="Stavropoulos S."/>
            <person name="Stone C."/>
            <person name="Strader C."/>
            <person name="Tesfaye S."/>
            <person name="Thomson T."/>
            <person name="Thoulutsang Y."/>
            <person name="Thoulutsang D."/>
            <person name="Topham K."/>
            <person name="Topping I."/>
            <person name="Tsamla T."/>
            <person name="Vassiliev H."/>
            <person name="Vo A."/>
            <person name="Wangchuk T."/>
            <person name="Wangdi T."/>
            <person name="Weiand M."/>
            <person name="Wilkinson J."/>
            <person name="Wilson A."/>
            <person name="Yadav S."/>
            <person name="Young G."/>
            <person name="Yu Q."/>
            <person name="Zembek L."/>
            <person name="Zhong D."/>
            <person name="Zimmer A."/>
            <person name="Zwirko Z."/>
            <person name="Jaffe D.B."/>
            <person name="Alvarez P."/>
            <person name="Brockman W."/>
            <person name="Butler J."/>
            <person name="Chin C."/>
            <person name="Gnerre S."/>
            <person name="Grabherr M."/>
            <person name="Kleber M."/>
            <person name="Mauceli E."/>
            <person name="MacCallum I."/>
        </authorList>
    </citation>
    <scope>NUCLEOTIDE SEQUENCE [LARGE SCALE GENOMIC DNA]</scope>
    <source>
        <strain evidence="3">Tucson 15010-1051.87</strain>
    </source>
</reference>
<evidence type="ECO:0000256" key="1">
    <source>
        <dbReference type="SAM" id="MobiDB-lite"/>
    </source>
</evidence>
<dbReference type="InParanoid" id="A0A0Q9WGU0"/>
<keyword evidence="3" id="KW-1185">Reference proteome</keyword>
<dbReference type="EMBL" id="CH940649">
    <property type="protein sequence ID" value="KRF81479.1"/>
    <property type="molecule type" value="Genomic_DNA"/>
</dbReference>
<organism evidence="2 3">
    <name type="scientific">Drosophila virilis</name>
    <name type="common">Fruit fly</name>
    <dbReference type="NCBI Taxonomy" id="7244"/>
    <lineage>
        <taxon>Eukaryota</taxon>
        <taxon>Metazoa</taxon>
        <taxon>Ecdysozoa</taxon>
        <taxon>Arthropoda</taxon>
        <taxon>Hexapoda</taxon>
        <taxon>Insecta</taxon>
        <taxon>Pterygota</taxon>
        <taxon>Neoptera</taxon>
        <taxon>Endopterygota</taxon>
        <taxon>Diptera</taxon>
        <taxon>Brachycera</taxon>
        <taxon>Muscomorpha</taxon>
        <taxon>Ephydroidea</taxon>
        <taxon>Drosophilidae</taxon>
        <taxon>Drosophila</taxon>
    </lineage>
</organism>
<proteinExistence type="predicted"/>
<dbReference type="KEGG" id="dvi:6628107"/>
<gene>
    <name evidence="2" type="primary">Dvir\GJ17316</name>
    <name evidence="2" type="ORF">Dvir_GJ17316</name>
</gene>
<protein>
    <submittedName>
        <fullName evidence="2">Uncharacterized protein, isoform B</fullName>
    </submittedName>
</protein>
<sequence>MGSSRASDRLRSSAQLLAYVLADSLCGNYMLQCLRKCWQLNKQPMRQHSEELIPTYCDRIRMSLSTALIPQQRQPCNRKSAQIFARIFEQRYGNWSYMKSRSICRTASVVEQQASGLVRCVNQVGNPLQTQRSASLLALQRQQLLGLHREDYRIYPQSVDLDAFFGEEQKCEKVSDVCLLNDHFMLVKMPQEQQAKVFQPAPVELQHKLGSRLPRCFKCYRGSRVSPILEEQEQPAPQTDYRPWNSYDDEDVEVFASSTRILPAYGQQQMQAGSSSTPASKSVPESVIVEQPLPQRSAPAASLQLQLETFQSPPPADPSAHAISRGPLHWFLWPFRRRFASRPRAQLAAVHKTYFVSWNKPPDTLWHGYGVERVQVDKVVLRRCRSAIF</sequence>
<evidence type="ECO:0000313" key="3">
    <source>
        <dbReference type="Proteomes" id="UP000008792"/>
    </source>
</evidence>
<feature type="compositionally biased region" description="Polar residues" evidence="1">
    <location>
        <begin position="267"/>
        <end position="280"/>
    </location>
</feature>
<dbReference type="OrthoDB" id="8007260at2759"/>
<name>A0A0Q9WGU0_DROVI</name>
<dbReference type="AlphaFoldDB" id="A0A0Q9WGU0"/>
<evidence type="ECO:0000313" key="2">
    <source>
        <dbReference type="EMBL" id="KRF81479.1"/>
    </source>
</evidence>